<dbReference type="InterPro" id="IPR032710">
    <property type="entry name" value="NTF2-like_dom_sf"/>
</dbReference>
<dbReference type="Gene3D" id="3.10.450.50">
    <property type="match status" value="1"/>
</dbReference>
<dbReference type="OrthoDB" id="1551077at2"/>
<dbReference type="InterPro" id="IPR037401">
    <property type="entry name" value="SnoaL-like"/>
</dbReference>
<organism evidence="2 3">
    <name type="scientific">Sorangium cellulosum</name>
    <name type="common">Polyangium cellulosum</name>
    <dbReference type="NCBI Taxonomy" id="56"/>
    <lineage>
        <taxon>Bacteria</taxon>
        <taxon>Pseudomonadati</taxon>
        <taxon>Myxococcota</taxon>
        <taxon>Polyangia</taxon>
        <taxon>Polyangiales</taxon>
        <taxon>Polyangiaceae</taxon>
        <taxon>Sorangium</taxon>
    </lineage>
</organism>
<accession>A0A2L0FBD0</accession>
<dbReference type="EMBL" id="CP012673">
    <property type="protein sequence ID" value="AUX48833.1"/>
    <property type="molecule type" value="Genomic_DNA"/>
</dbReference>
<gene>
    <name evidence="2" type="ORF">SOCE26_103740</name>
</gene>
<reference evidence="2 3" key="1">
    <citation type="submission" date="2015-09" db="EMBL/GenBank/DDBJ databases">
        <title>Sorangium comparison.</title>
        <authorList>
            <person name="Zaburannyi N."/>
            <person name="Bunk B."/>
            <person name="Overmann J."/>
            <person name="Mueller R."/>
        </authorList>
    </citation>
    <scope>NUCLEOTIDE SEQUENCE [LARGE SCALE GENOMIC DNA]</scope>
    <source>
        <strain evidence="2 3">So ce26</strain>
    </source>
</reference>
<name>A0A2L0FBD0_SORCE</name>
<proteinExistence type="predicted"/>
<dbReference type="Pfam" id="PF13474">
    <property type="entry name" value="SnoaL_3"/>
    <property type="match status" value="1"/>
</dbReference>
<feature type="domain" description="SnoaL-like" evidence="1">
    <location>
        <begin position="11"/>
        <end position="130"/>
    </location>
</feature>
<evidence type="ECO:0000259" key="1">
    <source>
        <dbReference type="Pfam" id="PF13474"/>
    </source>
</evidence>
<dbReference type="Proteomes" id="UP000238348">
    <property type="component" value="Chromosome"/>
</dbReference>
<evidence type="ECO:0000313" key="2">
    <source>
        <dbReference type="EMBL" id="AUX48833.1"/>
    </source>
</evidence>
<dbReference type="SUPFAM" id="SSF54427">
    <property type="entry name" value="NTF2-like"/>
    <property type="match status" value="1"/>
</dbReference>
<sequence>MSHEDSAIQLRTLLERYVAAFIAGDMNSVKALWDPDASDRTYIGAELERPIFGAPALDAYYDELATVFVVTEGKVGDVAVRKVGGLAYVVTHIDCVFKTGTQKFAVRLRATILSRKRDGEWRFLHAHDSIQWKLES</sequence>
<evidence type="ECO:0000313" key="3">
    <source>
        <dbReference type="Proteomes" id="UP000238348"/>
    </source>
</evidence>
<dbReference type="AlphaFoldDB" id="A0A2L0FBD0"/>
<protein>
    <recommendedName>
        <fullName evidence="1">SnoaL-like domain-containing protein</fullName>
    </recommendedName>
</protein>
<dbReference type="RefSeq" id="WP_159398065.1">
    <property type="nucleotide sequence ID" value="NZ_CP012673.1"/>
</dbReference>